<keyword evidence="2" id="KW-0489">Methyltransferase</keyword>
<evidence type="ECO:0000259" key="1">
    <source>
        <dbReference type="Pfam" id="PF13649"/>
    </source>
</evidence>
<sequence>MPTMLPLISLVMRETLTGTYAPRATEPEAMVEPSQVDAFDREGSENGALLAIYHFNALAMSQLLPKDGKLLDLGCGSGRYVAYLAQHRPDITIVGIDLSEPMLSLGQHNLGQAGLDQRVHLKLGNMTRFADDVDNKIDLISGVFSLHHLPTADALTQCCQEIAQLRQKYGCGVWLFDFIRPRHPATAATFTQIFSPEASAVFNADTVHSLHAAFSFEEMSFITNHTFNETLQHAYSRGLNVYQAHWLKPQHVNLTREPWIDTPLAPQAAKHFKLLRKVLNLERSYRK</sequence>
<reference evidence="2" key="2">
    <citation type="journal article" date="2011" name="J. Bacteriol.">
        <title>Long-chain N-acyl amino acid synthases are linked to the putative PEP-CTERM/exosortase protein-sorting system in Gram-negative bacteria.</title>
        <authorList>
            <person name="Craig J.W."/>
            <person name="Cherry M.A."/>
            <person name="Brady S.F."/>
        </authorList>
    </citation>
    <scope>NUCLEOTIDE SEQUENCE</scope>
</reference>
<feature type="domain" description="Methyltransferase" evidence="1">
    <location>
        <begin position="71"/>
        <end position="165"/>
    </location>
</feature>
<dbReference type="PANTHER" id="PTHR43667:SF2">
    <property type="entry name" value="FATTY ACID C-METHYL TRANSFERASE"/>
    <property type="match status" value="1"/>
</dbReference>
<proteinExistence type="predicted"/>
<evidence type="ECO:0000313" key="2">
    <source>
        <dbReference type="EMBL" id="AEQ20474.1"/>
    </source>
</evidence>
<name>G4WVM2_9BACT</name>
<dbReference type="AlphaFoldDB" id="G4WVM2"/>
<accession>G4WVM2</accession>
<dbReference type="EMBL" id="JF429411">
    <property type="protein sequence ID" value="AEQ20474.1"/>
    <property type="molecule type" value="Genomic_DNA"/>
</dbReference>
<dbReference type="Gene3D" id="3.40.50.150">
    <property type="entry name" value="Vaccinia Virus protein VP39"/>
    <property type="match status" value="1"/>
</dbReference>
<dbReference type="InterPro" id="IPR029063">
    <property type="entry name" value="SAM-dependent_MTases_sf"/>
</dbReference>
<organism evidence="2">
    <name type="scientific">uncultured bacterium CSL142</name>
    <dbReference type="NCBI Taxonomy" id="1091569"/>
    <lineage>
        <taxon>Bacteria</taxon>
        <taxon>environmental samples</taxon>
    </lineage>
</organism>
<dbReference type="Pfam" id="PF13649">
    <property type="entry name" value="Methyltransf_25"/>
    <property type="match status" value="1"/>
</dbReference>
<dbReference type="InterPro" id="IPR050723">
    <property type="entry name" value="CFA/CMAS"/>
</dbReference>
<dbReference type="GO" id="GO:0008168">
    <property type="term" value="F:methyltransferase activity"/>
    <property type="evidence" value="ECO:0007669"/>
    <property type="project" value="UniProtKB-KW"/>
</dbReference>
<dbReference type="InterPro" id="IPR041698">
    <property type="entry name" value="Methyltransf_25"/>
</dbReference>
<dbReference type="CDD" id="cd02440">
    <property type="entry name" value="AdoMet_MTases"/>
    <property type="match status" value="1"/>
</dbReference>
<keyword evidence="2" id="KW-0808">Transferase</keyword>
<dbReference type="PANTHER" id="PTHR43667">
    <property type="entry name" value="CYCLOPROPANE-FATTY-ACYL-PHOSPHOLIPID SYNTHASE"/>
    <property type="match status" value="1"/>
</dbReference>
<protein>
    <submittedName>
        <fullName evidence="2">Putative S-adenosylmethionine-dependent methyltransferase</fullName>
    </submittedName>
</protein>
<dbReference type="GO" id="GO:0032259">
    <property type="term" value="P:methylation"/>
    <property type="evidence" value="ECO:0007669"/>
    <property type="project" value="UniProtKB-KW"/>
</dbReference>
<reference evidence="2" key="1">
    <citation type="journal article" date="2007" name="J. Bacteriol.">
        <title>Cyclic AMP directly activates NasP, an N-acyl amino acid antibiotic biosynthetic enzyme cloned from an uncultured beta-proteobacterium.</title>
        <authorList>
            <person name="Clardy J."/>
            <person name="Brady S.F."/>
        </authorList>
    </citation>
    <scope>NUCLEOTIDE SEQUENCE</scope>
</reference>
<dbReference type="SUPFAM" id="SSF53335">
    <property type="entry name" value="S-adenosyl-L-methionine-dependent methyltransferases"/>
    <property type="match status" value="1"/>
</dbReference>